<dbReference type="Proteomes" id="UP000772812">
    <property type="component" value="Unassembled WGS sequence"/>
</dbReference>
<name>A0ABS1GJM3_9AQUI</name>
<dbReference type="RefSeq" id="WP_200674553.1">
    <property type="nucleotide sequence ID" value="NZ_JAACYA010000002.1"/>
</dbReference>
<keyword evidence="2" id="KW-1185">Reference proteome</keyword>
<comment type="caution">
    <text evidence="1">The sequence shown here is derived from an EMBL/GenBank/DDBJ whole genome shotgun (WGS) entry which is preliminary data.</text>
</comment>
<reference evidence="1 2" key="1">
    <citation type="journal article" date="2021" name="Syst. Appl. Microbiol.">
        <title>Persephonella atlantica sp. nov.: How to adapt to physico-chemical gradients in high temperature hydrothermal habitats.</title>
        <authorList>
            <person name="Francois D.X."/>
            <person name="Godfroy A."/>
            <person name="Mathien C."/>
            <person name="Aube J."/>
            <person name="Cathalot C."/>
            <person name="Lesongeur F."/>
            <person name="L'Haridon S."/>
            <person name="Philippon X."/>
            <person name="Roussel E.G."/>
        </authorList>
    </citation>
    <scope>NUCLEOTIDE SEQUENCE [LARGE SCALE GENOMIC DNA]</scope>
    <source>
        <strain evidence="1 2">MO1340</strain>
    </source>
</reference>
<evidence type="ECO:0000313" key="1">
    <source>
        <dbReference type="EMBL" id="MBK3333128.1"/>
    </source>
</evidence>
<proteinExistence type="predicted"/>
<dbReference type="EMBL" id="JAACYA010000002">
    <property type="protein sequence ID" value="MBK3333128.1"/>
    <property type="molecule type" value="Genomic_DNA"/>
</dbReference>
<accession>A0ABS1GJM3</accession>
<organism evidence="1 2">
    <name type="scientific">Persephonella atlantica</name>
    <dbReference type="NCBI Taxonomy" id="2699429"/>
    <lineage>
        <taxon>Bacteria</taxon>
        <taxon>Pseudomonadati</taxon>
        <taxon>Aquificota</taxon>
        <taxon>Aquificia</taxon>
        <taxon>Aquificales</taxon>
        <taxon>Hydrogenothermaceae</taxon>
        <taxon>Persephonella</taxon>
    </lineage>
</organism>
<evidence type="ECO:0000313" key="2">
    <source>
        <dbReference type="Proteomes" id="UP000772812"/>
    </source>
</evidence>
<protein>
    <submittedName>
        <fullName evidence="1">Uncharacterized protein</fullName>
    </submittedName>
</protein>
<gene>
    <name evidence="1" type="ORF">GWK41_08600</name>
</gene>
<sequence>MEFERVKRELETNNPVVIEAIKLILEKEEEKIGMKTPHGIKDEIRKIINTLGEQYDSEED</sequence>